<evidence type="ECO:0000256" key="1">
    <source>
        <dbReference type="ARBA" id="ARBA00010577"/>
    </source>
</evidence>
<dbReference type="InterPro" id="IPR005648">
    <property type="entry name" value="FlgD"/>
</dbReference>
<comment type="function">
    <text evidence="4 5">Required for flagellar hook formation. May act as a scaffolding protein.</text>
</comment>
<evidence type="ECO:0000256" key="2">
    <source>
        <dbReference type="ARBA" id="ARBA00016013"/>
    </source>
</evidence>
<dbReference type="Pfam" id="PF03963">
    <property type="entry name" value="FlgD"/>
    <property type="match status" value="1"/>
</dbReference>
<keyword evidence="8" id="KW-0282">Flagellum</keyword>
<sequence length="222" mass="23317">MTTVTSATSSTTSTSSSTTASADTFASTDYQTFLEMLTVQMQNQDPLNPMDSTDYAVQLATFSGVEQQVQTNQLLETIAGSIGQMGISELANWVGMDGKTEEPVYYYGNSVVVETDPASGADSAVLTVKDSYGNTVYSGAVDITNDFVEWDGTQSDGTTAAYGNYSFQLKSYSGSDLIATETAPAYGRIVEARVTDSGTELVMASGATVSSSDITGLRTPSS</sequence>
<dbReference type="Gene3D" id="2.60.40.4070">
    <property type="match status" value="1"/>
</dbReference>
<dbReference type="InterPro" id="IPR025965">
    <property type="entry name" value="FlgD/Vpr_Ig-like"/>
</dbReference>
<keyword evidence="3 5" id="KW-1005">Bacterial flagellum biogenesis</keyword>
<accession>A0ABZ1DW54</accession>
<dbReference type="EMBL" id="CP135443">
    <property type="protein sequence ID" value="WRY32471.1"/>
    <property type="molecule type" value="Genomic_DNA"/>
</dbReference>
<name>A0ABZ1DW54_9RHOB</name>
<evidence type="ECO:0000256" key="6">
    <source>
        <dbReference type="SAM" id="MobiDB-lite"/>
    </source>
</evidence>
<evidence type="ECO:0000256" key="5">
    <source>
        <dbReference type="RuleBase" id="RU362076"/>
    </source>
</evidence>
<evidence type="ECO:0000313" key="8">
    <source>
        <dbReference type="EMBL" id="WRY32471.1"/>
    </source>
</evidence>
<protein>
    <recommendedName>
        <fullName evidence="2 5">Basal-body rod modification protein FlgD</fullName>
    </recommendedName>
</protein>
<comment type="similarity">
    <text evidence="1 5">Belongs to the FlgD family.</text>
</comment>
<reference evidence="8 9" key="1">
    <citation type="submission" date="2023-09" db="EMBL/GenBank/DDBJ databases">
        <title>Thioclava shenzhenensis sp. nov., a multidrug resistant bacteria-antagonizing species isolated from coastal seawater.</title>
        <authorList>
            <person name="Long M."/>
        </authorList>
    </citation>
    <scope>NUCLEOTIDE SEQUENCE [LARGE SCALE GENOMIC DNA]</scope>
    <source>
        <strain evidence="8 9">FTW29</strain>
    </source>
</reference>
<proteinExistence type="inferred from homology"/>
<keyword evidence="8" id="KW-0969">Cilium</keyword>
<evidence type="ECO:0000259" key="7">
    <source>
        <dbReference type="Pfam" id="PF13860"/>
    </source>
</evidence>
<evidence type="ECO:0000256" key="3">
    <source>
        <dbReference type="ARBA" id="ARBA00022795"/>
    </source>
</evidence>
<keyword evidence="8" id="KW-0966">Cell projection</keyword>
<keyword evidence="9" id="KW-1185">Reference proteome</keyword>
<dbReference type="Gene3D" id="2.30.30.910">
    <property type="match status" value="1"/>
</dbReference>
<dbReference type="Pfam" id="PF13860">
    <property type="entry name" value="FlgD_ig"/>
    <property type="match status" value="1"/>
</dbReference>
<dbReference type="Proteomes" id="UP001623290">
    <property type="component" value="Chromosome"/>
</dbReference>
<feature type="domain" description="FlgD/Vpr Ig-like" evidence="7">
    <location>
        <begin position="110"/>
        <end position="174"/>
    </location>
</feature>
<organism evidence="8 9">
    <name type="scientific">Thioclava litoralis</name>
    <dbReference type="NCBI Taxonomy" id="3076557"/>
    <lineage>
        <taxon>Bacteria</taxon>
        <taxon>Pseudomonadati</taxon>
        <taxon>Pseudomonadota</taxon>
        <taxon>Alphaproteobacteria</taxon>
        <taxon>Rhodobacterales</taxon>
        <taxon>Paracoccaceae</taxon>
        <taxon>Thioclava</taxon>
    </lineage>
</organism>
<gene>
    <name evidence="8" type="ORF">RPE78_07015</name>
</gene>
<evidence type="ECO:0000256" key="4">
    <source>
        <dbReference type="ARBA" id="ARBA00024746"/>
    </source>
</evidence>
<evidence type="ECO:0000313" key="9">
    <source>
        <dbReference type="Proteomes" id="UP001623290"/>
    </source>
</evidence>
<feature type="region of interest" description="Disordered" evidence="6">
    <location>
        <begin position="1"/>
        <end position="21"/>
    </location>
</feature>
<dbReference type="RefSeq" id="WP_339108788.1">
    <property type="nucleotide sequence ID" value="NZ_CP135443.1"/>
</dbReference>